<proteinExistence type="predicted"/>
<name>A0A5E4YMY1_9BURK</name>
<dbReference type="Proteomes" id="UP000414233">
    <property type="component" value="Unassembled WGS sequence"/>
</dbReference>
<dbReference type="SMART" id="SM00332">
    <property type="entry name" value="PP2Cc"/>
    <property type="match status" value="1"/>
</dbReference>
<accession>A0A5E4YMY1</accession>
<dbReference type="PROSITE" id="PS51746">
    <property type="entry name" value="PPM_2"/>
    <property type="match status" value="1"/>
</dbReference>
<dbReference type="RefSeq" id="WP_150699315.1">
    <property type="nucleotide sequence ID" value="NZ_CABPRZ010000025.1"/>
</dbReference>
<dbReference type="InterPro" id="IPR015655">
    <property type="entry name" value="PP2C"/>
</dbReference>
<dbReference type="InterPro" id="IPR001932">
    <property type="entry name" value="PPM-type_phosphatase-like_dom"/>
</dbReference>
<feature type="domain" description="PPM-type phosphatase" evidence="1">
    <location>
        <begin position="10"/>
        <end position="241"/>
    </location>
</feature>
<dbReference type="AlphaFoldDB" id="A0A5E4YMY1"/>
<evidence type="ECO:0000313" key="3">
    <source>
        <dbReference type="Proteomes" id="UP000414233"/>
    </source>
</evidence>
<gene>
    <name evidence="2" type="primary">pstP</name>
    <name evidence="2" type="ORF">PTE30175_04538</name>
</gene>
<dbReference type="Gene3D" id="3.60.40.10">
    <property type="entry name" value="PPM-type phosphatase domain"/>
    <property type="match status" value="1"/>
</dbReference>
<reference evidence="2 3" key="1">
    <citation type="submission" date="2019-08" db="EMBL/GenBank/DDBJ databases">
        <authorList>
            <person name="Peeters C."/>
        </authorList>
    </citation>
    <scope>NUCLEOTIDE SEQUENCE [LARGE SCALE GENOMIC DNA]</scope>
    <source>
        <strain evidence="2 3">LMG 30175</strain>
    </source>
</reference>
<dbReference type="SUPFAM" id="SSF81606">
    <property type="entry name" value="PP2C-like"/>
    <property type="match status" value="1"/>
</dbReference>
<dbReference type="Pfam" id="PF13672">
    <property type="entry name" value="PP2C_2"/>
    <property type="match status" value="1"/>
</dbReference>
<evidence type="ECO:0000259" key="1">
    <source>
        <dbReference type="PROSITE" id="PS51746"/>
    </source>
</evidence>
<protein>
    <submittedName>
        <fullName evidence="2">PP2C-family Ser/Thr phosphatase</fullName>
        <ecNumber evidence="2">3.1.3.16</ecNumber>
    </submittedName>
</protein>
<dbReference type="GO" id="GO:0004722">
    <property type="term" value="F:protein serine/threonine phosphatase activity"/>
    <property type="evidence" value="ECO:0007669"/>
    <property type="project" value="UniProtKB-EC"/>
</dbReference>
<keyword evidence="2" id="KW-0378">Hydrolase</keyword>
<dbReference type="OrthoDB" id="9801841at2"/>
<dbReference type="EC" id="3.1.3.16" evidence="2"/>
<dbReference type="CDD" id="cd00143">
    <property type="entry name" value="PP2Cc"/>
    <property type="match status" value="1"/>
</dbReference>
<organism evidence="2 3">
    <name type="scientific">Pandoraea terrae</name>
    <dbReference type="NCBI Taxonomy" id="1537710"/>
    <lineage>
        <taxon>Bacteria</taxon>
        <taxon>Pseudomonadati</taxon>
        <taxon>Pseudomonadota</taxon>
        <taxon>Betaproteobacteria</taxon>
        <taxon>Burkholderiales</taxon>
        <taxon>Burkholderiaceae</taxon>
        <taxon>Pandoraea</taxon>
    </lineage>
</organism>
<evidence type="ECO:0000313" key="2">
    <source>
        <dbReference type="EMBL" id="VVE50149.1"/>
    </source>
</evidence>
<dbReference type="EMBL" id="CABPRZ010000025">
    <property type="protein sequence ID" value="VVE50149.1"/>
    <property type="molecule type" value="Genomic_DNA"/>
</dbReference>
<dbReference type="SMART" id="SM00331">
    <property type="entry name" value="PP2C_SIG"/>
    <property type="match status" value="1"/>
</dbReference>
<dbReference type="PANTHER" id="PTHR47992">
    <property type="entry name" value="PROTEIN PHOSPHATASE"/>
    <property type="match status" value="1"/>
</dbReference>
<sequence>MTYASQFRWTCAICSDVGCLRERNEDACLAQPERGVWAVADGMGGHAEGEYASQRVVQALSELAPSGTLDEMLEDARAALGDANRHLVAQAARWQVRCVGSTVVALLACGRHVGCLWAGDSRLYRYRASELTQLTHDHSQVEMLKARGLITAEEALHHPAQHMITRAVGAAATLELDQLVAEVSDGDTFLLCSDGLNHEVSDAAIAGALAGDDCDQVAHSLVQLALDRGGHDNISVVVVRAQTLDGGDKTLLNPVV</sequence>
<keyword evidence="3" id="KW-1185">Reference proteome</keyword>
<dbReference type="InterPro" id="IPR036457">
    <property type="entry name" value="PPM-type-like_dom_sf"/>
</dbReference>